<dbReference type="GO" id="GO:0008531">
    <property type="term" value="F:riboflavin kinase activity"/>
    <property type="evidence" value="ECO:0007669"/>
    <property type="project" value="UniProtKB-UniRule"/>
</dbReference>
<evidence type="ECO:0000313" key="18">
    <source>
        <dbReference type="EMBL" id="AJA52091.1"/>
    </source>
</evidence>
<dbReference type="InterPro" id="IPR023468">
    <property type="entry name" value="Riboflavin_kinase"/>
</dbReference>
<dbReference type="EC" id="2.7.1.26" evidence="15"/>
<evidence type="ECO:0000256" key="9">
    <source>
        <dbReference type="ARBA" id="ARBA00022777"/>
    </source>
</evidence>
<dbReference type="InterPro" id="IPR002606">
    <property type="entry name" value="Riboflavin_kinase_bac"/>
</dbReference>
<proteinExistence type="inferred from homology"/>
<comment type="pathway">
    <text evidence="3 15">Cofactor biosynthesis; FMN biosynthesis; FMN from riboflavin (ATP route): step 1/1.</text>
</comment>
<keyword evidence="12" id="KW-0511">Multifunctional enzyme</keyword>
<evidence type="ECO:0000256" key="11">
    <source>
        <dbReference type="ARBA" id="ARBA00022840"/>
    </source>
</evidence>
<sequence>MIILQDNFKMKLKYNTFIALGSFDGLHKGHMTLINKVLKLSKSNNNSKSMVNTFGNHPLTIIDKTKVPKLIMDNDTKAEILDELGIDLVNFALFNQEIMKMSPEDFVTSMIKCYNPVGIVVGFNYRFGNKNLGDVELLKKFSEIYNFKLYVINPIEYNDNVISSTRIRTAISEGKIEDVNHMLLKPYMLKGKVMYGKRLGRTIGFPTANLDYNKDFVIPKGGVYYTLVKYENKVYKGITNIGTNPTVGENELTIETHILNFDDNIYNKNIKVYFIDRIREEKKFNSLEELKKQLERDKKFADLRNIEIKL</sequence>
<reference evidence="18 21" key="1">
    <citation type="journal article" date="2015" name="Genome Announc.">
        <title>Complete Genome Sequence of the Nitrogen-Fixing and Solvent-Producing Clostridium pasteurianum DSM 525.</title>
        <authorList>
            <person name="Poehlein A."/>
            <person name="Grosse-Honebrink A."/>
            <person name="Zhang Y."/>
            <person name="Minton N.P."/>
            <person name="Daniel R."/>
        </authorList>
    </citation>
    <scope>NUCLEOTIDE SEQUENCE [LARGE SCALE GENOMIC DNA]</scope>
    <source>
        <strain evidence="18">DSM 525</strain>
        <strain evidence="21">DSM 525 / ATCC 6013</strain>
    </source>
</reference>
<evidence type="ECO:0000256" key="14">
    <source>
        <dbReference type="ARBA" id="ARBA00049494"/>
    </source>
</evidence>
<name>A0A0H3J865_CLOPA</name>
<dbReference type="GO" id="GO:0005524">
    <property type="term" value="F:ATP binding"/>
    <property type="evidence" value="ECO:0007669"/>
    <property type="project" value="UniProtKB-UniRule"/>
</dbReference>
<dbReference type="FunFam" id="2.40.30.30:FF:000003">
    <property type="entry name" value="Riboflavin biosynthesis protein"/>
    <property type="match status" value="1"/>
</dbReference>
<feature type="domain" description="Riboflavin kinase" evidence="17">
    <location>
        <begin position="182"/>
        <end position="304"/>
    </location>
</feature>
<comment type="pathway">
    <text evidence="2 15">Cofactor biosynthesis; FAD biosynthesis; FAD from FMN: step 1/1.</text>
</comment>
<reference evidence="19" key="2">
    <citation type="submission" date="2015-10" db="EMBL/GenBank/DDBJ databases">
        <title>Improved Draft Genome Sequence of Clostridium pasteurianum Strain ATCC 6013 (DSM 525) Using a Hybrid Next-Generation Sequencing Approach.</title>
        <authorList>
            <person name="Pyne M.E."/>
            <person name="Utturkar S.M."/>
            <person name="Brown S.D."/>
            <person name="Moo-Young M."/>
            <person name="Chung D.A."/>
            <person name="Chou P.C."/>
        </authorList>
    </citation>
    <scope>NUCLEOTIDE SEQUENCE</scope>
    <source>
        <strain evidence="19">ATCC 6013</strain>
    </source>
</reference>
<dbReference type="PATRIC" id="fig|1262449.3.peg.962"/>
<evidence type="ECO:0000256" key="1">
    <source>
        <dbReference type="ARBA" id="ARBA00002121"/>
    </source>
</evidence>
<dbReference type="CDD" id="cd02064">
    <property type="entry name" value="FAD_synthetase_N"/>
    <property type="match status" value="1"/>
</dbReference>
<dbReference type="EC" id="2.7.7.2" evidence="15"/>
<dbReference type="Pfam" id="PF01687">
    <property type="entry name" value="Flavokinase"/>
    <property type="match status" value="1"/>
</dbReference>
<dbReference type="EMBL" id="JPGY02000001">
    <property type="protein sequence ID" value="KRU11899.1"/>
    <property type="molecule type" value="Genomic_DNA"/>
</dbReference>
<evidence type="ECO:0000256" key="10">
    <source>
        <dbReference type="ARBA" id="ARBA00022827"/>
    </source>
</evidence>
<dbReference type="InterPro" id="IPR015865">
    <property type="entry name" value="Riboflavin_kinase_bac/euk"/>
</dbReference>
<dbReference type="InterPro" id="IPR014729">
    <property type="entry name" value="Rossmann-like_a/b/a_fold"/>
</dbReference>
<dbReference type="AlphaFoldDB" id="A0A0H3J865"/>
<keyword evidence="8 15" id="KW-0547">Nucleotide-binding</keyword>
<dbReference type="GO" id="GO:0003919">
    <property type="term" value="F:FMN adenylyltransferase activity"/>
    <property type="evidence" value="ECO:0007669"/>
    <property type="project" value="UniProtKB-UniRule"/>
</dbReference>
<evidence type="ECO:0000256" key="4">
    <source>
        <dbReference type="ARBA" id="ARBA00022630"/>
    </source>
</evidence>
<comment type="catalytic activity">
    <reaction evidence="13 15">
        <text>riboflavin + ATP = FMN + ADP + H(+)</text>
        <dbReference type="Rhea" id="RHEA:14357"/>
        <dbReference type="ChEBI" id="CHEBI:15378"/>
        <dbReference type="ChEBI" id="CHEBI:30616"/>
        <dbReference type="ChEBI" id="CHEBI:57986"/>
        <dbReference type="ChEBI" id="CHEBI:58210"/>
        <dbReference type="ChEBI" id="CHEBI:456216"/>
        <dbReference type="EC" id="2.7.1.26"/>
    </reaction>
</comment>
<dbReference type="GeneID" id="93074184"/>
<dbReference type="Gene3D" id="3.40.50.620">
    <property type="entry name" value="HUPs"/>
    <property type="match status" value="1"/>
</dbReference>
<keyword evidence="21" id="KW-1185">Reference proteome</keyword>
<accession>A0A0H3J865</accession>
<evidence type="ECO:0000256" key="16">
    <source>
        <dbReference type="SAM" id="Coils"/>
    </source>
</evidence>
<keyword evidence="10 15" id="KW-0274">FAD</keyword>
<keyword evidence="6 15" id="KW-0808">Transferase</keyword>
<dbReference type="Gene3D" id="2.40.30.30">
    <property type="entry name" value="Riboflavin kinase-like"/>
    <property type="match status" value="1"/>
</dbReference>
<keyword evidence="11 15" id="KW-0067">ATP-binding</keyword>
<dbReference type="eggNOG" id="COG0196">
    <property type="taxonomic scope" value="Bacteria"/>
</dbReference>
<dbReference type="EMBL" id="CP009268">
    <property type="protein sequence ID" value="AJA52091.1"/>
    <property type="molecule type" value="Genomic_DNA"/>
</dbReference>
<dbReference type="UniPathway" id="UPA00277">
    <property type="reaction ID" value="UER00407"/>
</dbReference>
<evidence type="ECO:0000256" key="15">
    <source>
        <dbReference type="PIRNR" id="PIRNR004491"/>
    </source>
</evidence>
<evidence type="ECO:0000256" key="6">
    <source>
        <dbReference type="ARBA" id="ARBA00022679"/>
    </source>
</evidence>
<evidence type="ECO:0000256" key="8">
    <source>
        <dbReference type="ARBA" id="ARBA00022741"/>
    </source>
</evidence>
<dbReference type="PIRSF" id="PIRSF004491">
    <property type="entry name" value="FAD_Synth"/>
    <property type="match status" value="1"/>
</dbReference>
<dbReference type="SUPFAM" id="SSF52374">
    <property type="entry name" value="Nucleotidylyl transferase"/>
    <property type="match status" value="1"/>
</dbReference>
<evidence type="ECO:0000313" key="20">
    <source>
        <dbReference type="Proteomes" id="UP000028042"/>
    </source>
</evidence>
<evidence type="ECO:0000256" key="5">
    <source>
        <dbReference type="ARBA" id="ARBA00022643"/>
    </source>
</evidence>
<evidence type="ECO:0000259" key="17">
    <source>
        <dbReference type="SMART" id="SM00904"/>
    </source>
</evidence>
<dbReference type="GO" id="GO:0009231">
    <property type="term" value="P:riboflavin biosynthetic process"/>
    <property type="evidence" value="ECO:0007669"/>
    <property type="project" value="InterPro"/>
</dbReference>
<dbReference type="PANTHER" id="PTHR22749:SF6">
    <property type="entry name" value="RIBOFLAVIN KINASE"/>
    <property type="match status" value="1"/>
</dbReference>
<dbReference type="SMART" id="SM00904">
    <property type="entry name" value="Flavokinase"/>
    <property type="match status" value="1"/>
</dbReference>
<dbReference type="NCBIfam" id="NF004162">
    <property type="entry name" value="PRK05627.1-5"/>
    <property type="match status" value="1"/>
</dbReference>
<dbReference type="RefSeq" id="WP_003442258.1">
    <property type="nucleotide sequence ID" value="NZ_ANZB01000002.1"/>
</dbReference>
<keyword evidence="4 15" id="KW-0285">Flavoprotein</keyword>
<evidence type="ECO:0000256" key="2">
    <source>
        <dbReference type="ARBA" id="ARBA00004726"/>
    </source>
</evidence>
<keyword evidence="16" id="KW-0175">Coiled coil</keyword>
<dbReference type="InterPro" id="IPR015864">
    <property type="entry name" value="FAD_synthase"/>
</dbReference>
<keyword evidence="7 15" id="KW-0548">Nucleotidyltransferase</keyword>
<dbReference type="Proteomes" id="UP000030905">
    <property type="component" value="Chromosome"/>
</dbReference>
<protein>
    <recommendedName>
        <fullName evidence="15">Riboflavin biosynthesis protein</fullName>
    </recommendedName>
    <domain>
        <recommendedName>
            <fullName evidence="15">Riboflavin kinase</fullName>
            <ecNumber evidence="15">2.7.1.26</ecNumber>
        </recommendedName>
        <alternativeName>
            <fullName evidence="15">Flavokinase</fullName>
        </alternativeName>
    </domain>
    <domain>
        <recommendedName>
            <fullName evidence="15">FMN adenylyltransferase</fullName>
            <ecNumber evidence="15">2.7.7.2</ecNumber>
        </recommendedName>
        <alternativeName>
            <fullName evidence="15">FAD pyrophosphorylase</fullName>
        </alternativeName>
        <alternativeName>
            <fullName evidence="15">FAD synthase</fullName>
        </alternativeName>
    </domain>
</protein>
<evidence type="ECO:0000256" key="3">
    <source>
        <dbReference type="ARBA" id="ARBA00005201"/>
    </source>
</evidence>
<feature type="coiled-coil region" evidence="16">
    <location>
        <begin position="277"/>
        <end position="304"/>
    </location>
</feature>
<reference evidence="19 20" key="3">
    <citation type="journal article" name="Genome Announc.">
        <title>Improved Draft Genome Sequence of Clostridium pasteurianum Strain ATCC 6013 (DSM 525) Using a Hybrid Next-Generation Sequencing Approach.</title>
        <authorList>
            <person name="Pyne M.E."/>
            <person name="Utturkar S."/>
            <person name="Brown S.D."/>
            <person name="Moo-Young M."/>
            <person name="Chung D.A."/>
            <person name="Chou C.P."/>
        </authorList>
    </citation>
    <scope>NUCLEOTIDE SEQUENCE [LARGE SCALE GENOMIC DNA]</scope>
    <source>
        <strain evidence="19 20">ATCC 6013</strain>
    </source>
</reference>
<evidence type="ECO:0000313" key="19">
    <source>
        <dbReference type="EMBL" id="KRU11899.1"/>
    </source>
</evidence>
<comment type="function">
    <text evidence="1">Catalyzes the phosphorylation of riboflavin to FMN followed by the adenylation of FMN to FAD.</text>
</comment>
<organism evidence="18 21">
    <name type="scientific">Clostridium pasteurianum DSM 525 = ATCC 6013</name>
    <dbReference type="NCBI Taxonomy" id="1262449"/>
    <lineage>
        <taxon>Bacteria</taxon>
        <taxon>Bacillati</taxon>
        <taxon>Bacillota</taxon>
        <taxon>Clostridia</taxon>
        <taxon>Eubacteriales</taxon>
        <taxon>Clostridiaceae</taxon>
        <taxon>Clostridium</taxon>
    </lineage>
</organism>
<dbReference type="KEGG" id="cpae:CPAST_c20330"/>
<dbReference type="KEGG" id="cpat:CLPA_c20330"/>
<evidence type="ECO:0000313" key="21">
    <source>
        <dbReference type="Proteomes" id="UP000030905"/>
    </source>
</evidence>
<dbReference type="InterPro" id="IPR023465">
    <property type="entry name" value="Riboflavin_kinase_dom_sf"/>
</dbReference>
<dbReference type="SUPFAM" id="SSF82114">
    <property type="entry name" value="Riboflavin kinase-like"/>
    <property type="match status" value="1"/>
</dbReference>
<dbReference type="PANTHER" id="PTHR22749">
    <property type="entry name" value="RIBOFLAVIN KINASE/FMN ADENYLYLTRANSFERASE"/>
    <property type="match status" value="1"/>
</dbReference>
<dbReference type="NCBIfam" id="TIGR00083">
    <property type="entry name" value="ribF"/>
    <property type="match status" value="1"/>
</dbReference>
<dbReference type="GO" id="GO:0009398">
    <property type="term" value="P:FMN biosynthetic process"/>
    <property type="evidence" value="ECO:0007669"/>
    <property type="project" value="UniProtKB-UniRule"/>
</dbReference>
<comment type="similarity">
    <text evidence="15">Belongs to the ribF family.</text>
</comment>
<keyword evidence="5 15" id="KW-0288">FMN</keyword>
<dbReference type="FunFam" id="3.40.50.620:FF:000021">
    <property type="entry name" value="Riboflavin biosynthesis protein"/>
    <property type="match status" value="1"/>
</dbReference>
<gene>
    <name evidence="18" type="primary">ribC</name>
    <name evidence="18" type="ORF">CLPA_c20330</name>
    <name evidence="19" type="ORF">CP6013_01146</name>
</gene>
<evidence type="ECO:0000256" key="7">
    <source>
        <dbReference type="ARBA" id="ARBA00022695"/>
    </source>
</evidence>
<keyword evidence="9 15" id="KW-0418">Kinase</keyword>
<evidence type="ECO:0000256" key="12">
    <source>
        <dbReference type="ARBA" id="ARBA00023268"/>
    </source>
</evidence>
<dbReference type="UniPathway" id="UPA00276">
    <property type="reaction ID" value="UER00406"/>
</dbReference>
<comment type="catalytic activity">
    <reaction evidence="14 15">
        <text>FMN + ATP + H(+) = FAD + diphosphate</text>
        <dbReference type="Rhea" id="RHEA:17237"/>
        <dbReference type="ChEBI" id="CHEBI:15378"/>
        <dbReference type="ChEBI" id="CHEBI:30616"/>
        <dbReference type="ChEBI" id="CHEBI:33019"/>
        <dbReference type="ChEBI" id="CHEBI:57692"/>
        <dbReference type="ChEBI" id="CHEBI:58210"/>
        <dbReference type="EC" id="2.7.7.2"/>
    </reaction>
</comment>
<evidence type="ECO:0000256" key="13">
    <source>
        <dbReference type="ARBA" id="ARBA00047880"/>
    </source>
</evidence>
<dbReference type="GO" id="GO:0006747">
    <property type="term" value="P:FAD biosynthetic process"/>
    <property type="evidence" value="ECO:0007669"/>
    <property type="project" value="UniProtKB-UniRule"/>
</dbReference>
<dbReference type="Pfam" id="PF06574">
    <property type="entry name" value="FAD_syn"/>
    <property type="match status" value="1"/>
</dbReference>
<dbReference type="Proteomes" id="UP000028042">
    <property type="component" value="Unassembled WGS sequence"/>
</dbReference>